<dbReference type="InterPro" id="IPR001940">
    <property type="entry name" value="Peptidase_S1C"/>
</dbReference>
<dbReference type="SMART" id="SM00228">
    <property type="entry name" value="PDZ"/>
    <property type="match status" value="2"/>
</dbReference>
<dbReference type="Pfam" id="PF13180">
    <property type="entry name" value="PDZ_2"/>
    <property type="match status" value="1"/>
</dbReference>
<dbReference type="CDD" id="cd06779">
    <property type="entry name" value="cpPDZ_Deg_HtrA-like"/>
    <property type="match status" value="1"/>
</dbReference>
<dbReference type="PROSITE" id="PS50106">
    <property type="entry name" value="PDZ"/>
    <property type="match status" value="1"/>
</dbReference>
<keyword evidence="4" id="KW-0677">Repeat</keyword>
<evidence type="ECO:0000256" key="8">
    <source>
        <dbReference type="PIRSR" id="PIRSR611782-2"/>
    </source>
</evidence>
<evidence type="ECO:0000256" key="7">
    <source>
        <dbReference type="PIRSR" id="PIRSR611782-1"/>
    </source>
</evidence>
<dbReference type="InterPro" id="IPR011782">
    <property type="entry name" value="Pept_S1C_Do"/>
</dbReference>
<feature type="binding site" evidence="8">
    <location>
        <position position="127"/>
    </location>
    <ligand>
        <name>substrate</name>
    </ligand>
</feature>
<dbReference type="Gene3D" id="2.40.10.10">
    <property type="entry name" value="Trypsin-like serine proteases"/>
    <property type="match status" value="2"/>
</dbReference>
<keyword evidence="2 11" id="KW-0645">Protease</keyword>
<evidence type="ECO:0000256" key="1">
    <source>
        <dbReference type="ARBA" id="ARBA00010541"/>
    </source>
</evidence>
<reference evidence="11 12" key="1">
    <citation type="journal article" date="2009" name="Biosci. Biotechnol. Biochem.">
        <title>WeGAS: a web-based microbial genome annotation system.</title>
        <authorList>
            <person name="Lee D."/>
            <person name="Seo H."/>
            <person name="Park C."/>
            <person name="Park K."/>
        </authorList>
    </citation>
    <scope>NUCLEOTIDE SEQUENCE [LARGE SCALE GENOMIC DNA]</scope>
    <source>
        <strain evidence="12">ATCC 49049 / DSM 4359 / NBRC 107923 / NS-E</strain>
    </source>
</reference>
<keyword evidence="11" id="KW-0346">Stress response</keyword>
<keyword evidence="12" id="KW-1185">Reference proteome</keyword>
<evidence type="ECO:0000313" key="11">
    <source>
        <dbReference type="EMBL" id="ACM22270.1"/>
    </source>
</evidence>
<dbReference type="GO" id="GO:0006508">
    <property type="term" value="P:proteolysis"/>
    <property type="evidence" value="ECO:0007669"/>
    <property type="project" value="UniProtKB-KW"/>
</dbReference>
<dbReference type="Proteomes" id="UP000000445">
    <property type="component" value="Chromosome"/>
</dbReference>
<keyword evidence="3 9" id="KW-0732">Signal</keyword>
<gene>
    <name evidence="11" type="ordered locus">CTN_0094</name>
</gene>
<dbReference type="InterPro" id="IPR043504">
    <property type="entry name" value="Peptidase_S1_PA_chymotrypsin"/>
</dbReference>
<dbReference type="InterPro" id="IPR036034">
    <property type="entry name" value="PDZ_sf"/>
</dbReference>
<evidence type="ECO:0000256" key="5">
    <source>
        <dbReference type="ARBA" id="ARBA00022801"/>
    </source>
</evidence>
<organism evidence="11 12">
    <name type="scientific">Thermotoga neapolitana (strain ATCC 49049 / DSM 4359 / NBRC 107923 / NS-E)</name>
    <dbReference type="NCBI Taxonomy" id="309803"/>
    <lineage>
        <taxon>Bacteria</taxon>
        <taxon>Thermotogati</taxon>
        <taxon>Thermotogota</taxon>
        <taxon>Thermotogae</taxon>
        <taxon>Thermotogales</taxon>
        <taxon>Thermotogaceae</taxon>
        <taxon>Thermotoga</taxon>
    </lineage>
</organism>
<dbReference type="InterPro" id="IPR009003">
    <property type="entry name" value="Peptidase_S1_PA"/>
</dbReference>
<dbReference type="eggNOG" id="COG0265">
    <property type="taxonomic scope" value="Bacteria"/>
</dbReference>
<dbReference type="SUPFAM" id="SSF50494">
    <property type="entry name" value="Trypsin-like serine proteases"/>
    <property type="match status" value="1"/>
</dbReference>
<proteinExistence type="inferred from homology"/>
<evidence type="ECO:0000256" key="2">
    <source>
        <dbReference type="ARBA" id="ARBA00022670"/>
    </source>
</evidence>
<evidence type="ECO:0000256" key="6">
    <source>
        <dbReference type="ARBA" id="ARBA00022825"/>
    </source>
</evidence>
<dbReference type="Pfam" id="PF13365">
    <property type="entry name" value="Trypsin_2"/>
    <property type="match status" value="1"/>
</dbReference>
<name>B9KB74_THENN</name>
<keyword evidence="6" id="KW-0720">Serine protease</keyword>
<keyword evidence="5" id="KW-0378">Hydrolase</keyword>
<protein>
    <submittedName>
        <fullName evidence="11">Heat shock serine protease, periplasmic</fullName>
    </submittedName>
</protein>
<evidence type="ECO:0000256" key="9">
    <source>
        <dbReference type="SAM" id="SignalP"/>
    </source>
</evidence>
<feature type="chain" id="PRO_5002887711" evidence="9">
    <location>
        <begin position="22"/>
        <end position="460"/>
    </location>
</feature>
<evidence type="ECO:0000256" key="4">
    <source>
        <dbReference type="ARBA" id="ARBA00022737"/>
    </source>
</evidence>
<evidence type="ECO:0000259" key="10">
    <source>
        <dbReference type="PROSITE" id="PS50106"/>
    </source>
</evidence>
<feature type="active site" description="Charge relay system" evidence="7">
    <location>
        <position position="97"/>
    </location>
</feature>
<dbReference type="SUPFAM" id="SSF50156">
    <property type="entry name" value="PDZ domain-like"/>
    <property type="match status" value="2"/>
</dbReference>
<evidence type="ECO:0000313" key="12">
    <source>
        <dbReference type="Proteomes" id="UP000000445"/>
    </source>
</evidence>
<comment type="similarity">
    <text evidence="1">Belongs to the peptidase S1C family.</text>
</comment>
<dbReference type="PANTHER" id="PTHR43343">
    <property type="entry name" value="PEPTIDASE S12"/>
    <property type="match status" value="1"/>
</dbReference>
<feature type="signal peptide" evidence="9">
    <location>
        <begin position="1"/>
        <end position="21"/>
    </location>
</feature>
<dbReference type="Gene3D" id="2.30.42.10">
    <property type="match status" value="2"/>
</dbReference>
<feature type="active site" description="Charge relay system" evidence="7">
    <location>
        <position position="127"/>
    </location>
</feature>
<evidence type="ECO:0000256" key="3">
    <source>
        <dbReference type="ARBA" id="ARBA00022729"/>
    </source>
</evidence>
<feature type="binding site" evidence="8">
    <location>
        <begin position="204"/>
        <end position="206"/>
    </location>
    <ligand>
        <name>substrate</name>
    </ligand>
</feature>
<feature type="active site" description="Charge relay system" evidence="7">
    <location>
        <position position="206"/>
    </location>
</feature>
<sequence>MKKFLALILTVVVLSSVFPYVNPDYESPIVKVVEACAPAVVKIDVTKTVRTSFFDPYFEDFFRKWFGELPPGFERQVSSLGSGFIFDPEGYILTNYHVVGGADNITVTLLDGSKYDAEYIGGDEELDIAVIKIKATDKKFPYLGFGDSDKVKIGEWAIAIGNPLGFQHTVTVGVVSATNRKIPKPDGSGYYVGLIQTDAAINPGNSGGPLLNIHGEVIGINTAIVNPQEAVNLGFAIPINTVKKFLDTILTKKKVEKAYLGVTVMTLTEETAKALGLETTSGALITSVQKGSPAEKAGLKEGDVILKVDDQDVRSHEELVSIIHTYKPGDTATLTIERKGKIMKVQVTFGSSSEEETAAAEGEKTIDVLGITVANITPADRETYSIPEEIRGVIVRESSGKFGIQKGDIIVAVYINGRRYDINSVEDLERVASGIKKGDYVALYIYRNGARVFVSFIYQR</sequence>
<dbReference type="AlphaFoldDB" id="B9KB74"/>
<dbReference type="EMBL" id="CP000916">
    <property type="protein sequence ID" value="ACM22270.1"/>
    <property type="molecule type" value="Genomic_DNA"/>
</dbReference>
<dbReference type="PRINTS" id="PR00834">
    <property type="entry name" value="PROTEASES2C"/>
</dbReference>
<dbReference type="PANTHER" id="PTHR43343:SF3">
    <property type="entry name" value="PROTEASE DO-LIKE 8, CHLOROPLASTIC"/>
    <property type="match status" value="1"/>
</dbReference>
<feature type="binding site" evidence="8">
    <location>
        <position position="97"/>
    </location>
    <ligand>
        <name>substrate</name>
    </ligand>
</feature>
<accession>B9KB74</accession>
<dbReference type="InterPro" id="IPR001478">
    <property type="entry name" value="PDZ"/>
</dbReference>
<dbReference type="STRING" id="309803.CTN_0094"/>
<dbReference type="GO" id="GO:0004252">
    <property type="term" value="F:serine-type endopeptidase activity"/>
    <property type="evidence" value="ECO:0007669"/>
    <property type="project" value="InterPro"/>
</dbReference>
<dbReference type="HOGENOM" id="CLU_020120_1_1_0"/>
<feature type="domain" description="PDZ" evidence="10">
    <location>
        <begin position="264"/>
        <end position="323"/>
    </location>
</feature>
<dbReference type="InterPro" id="IPR051201">
    <property type="entry name" value="Chloro_Bact_Ser_Proteases"/>
</dbReference>
<dbReference type="KEGG" id="tna:CTN_0094"/>
<dbReference type="RefSeq" id="WP_012644980.1">
    <property type="nucleotide sequence ID" value="NC_011978.1"/>
</dbReference>
<dbReference type="NCBIfam" id="TIGR02037">
    <property type="entry name" value="degP_htrA_DO"/>
    <property type="match status" value="1"/>
</dbReference>